<dbReference type="GO" id="GO:0006979">
    <property type="term" value="P:response to oxidative stress"/>
    <property type="evidence" value="ECO:0007669"/>
    <property type="project" value="UniProtKB-UniRule"/>
</dbReference>
<evidence type="ECO:0000256" key="5">
    <source>
        <dbReference type="ARBA" id="ARBA00022525"/>
    </source>
</evidence>
<dbReference type="PROSITE" id="PS00435">
    <property type="entry name" value="PEROXIDASE_1"/>
    <property type="match status" value="1"/>
</dbReference>
<proteinExistence type="inferred from homology"/>
<evidence type="ECO:0000256" key="14">
    <source>
        <dbReference type="ARBA" id="ARBA00023324"/>
    </source>
</evidence>
<evidence type="ECO:0000256" key="18">
    <source>
        <dbReference type="PIRSR" id="PIRSR600823-4"/>
    </source>
</evidence>
<keyword evidence="23" id="KW-1185">Reference proteome</keyword>
<feature type="binding site" evidence="17">
    <location>
        <position position="280"/>
    </location>
    <ligand>
        <name>Ca(2+)</name>
        <dbReference type="ChEBI" id="CHEBI:29108"/>
        <label>2</label>
    </ligand>
</feature>
<dbReference type="CDD" id="cd00693">
    <property type="entry name" value="secretory_peroxidase"/>
    <property type="match status" value="1"/>
</dbReference>
<dbReference type="InterPro" id="IPR000823">
    <property type="entry name" value="Peroxidase_pln"/>
</dbReference>
<comment type="cofactor">
    <cofactor evidence="17 20">
        <name>heme b</name>
        <dbReference type="ChEBI" id="CHEBI:60344"/>
    </cofactor>
    <text evidence="17 20">Binds 1 heme b (iron(II)-protoporphyrin IX) group per subunit.</text>
</comment>
<dbReference type="FunFam" id="1.10.420.10:FF:000006">
    <property type="entry name" value="Peroxidase"/>
    <property type="match status" value="1"/>
</dbReference>
<comment type="function">
    <text evidence="20">Removal of H(2)O(2), oxidation of toxic reductants, biosynthesis and degradation of lignin, suberization, auxin catabolism, response to environmental stresses such as wounding, pathogen attack and oxidative stress.</text>
</comment>
<evidence type="ECO:0000256" key="16">
    <source>
        <dbReference type="PIRSR" id="PIRSR600823-2"/>
    </source>
</evidence>
<name>A0A5J9VQD0_9POAL</name>
<evidence type="ECO:0000256" key="17">
    <source>
        <dbReference type="PIRSR" id="PIRSR600823-3"/>
    </source>
</evidence>
<protein>
    <recommendedName>
        <fullName evidence="4 20">Peroxidase</fullName>
        <ecNumber evidence="4 20">1.11.1.7</ecNumber>
    </recommendedName>
</protein>
<feature type="binding site" description="axial binding residue" evidence="17">
    <location>
        <position position="243"/>
    </location>
    <ligand>
        <name>heme b</name>
        <dbReference type="ChEBI" id="CHEBI:60344"/>
    </ligand>
    <ligandPart>
        <name>Fe</name>
        <dbReference type="ChEBI" id="CHEBI:18248"/>
    </ligandPart>
</feature>
<dbReference type="OrthoDB" id="2113341at2759"/>
<evidence type="ECO:0000256" key="3">
    <source>
        <dbReference type="ARBA" id="ARBA00006873"/>
    </source>
</evidence>
<keyword evidence="6 20" id="KW-0575">Peroxidase</keyword>
<feature type="binding site" evidence="17">
    <location>
        <position position="288"/>
    </location>
    <ligand>
        <name>Ca(2+)</name>
        <dbReference type="ChEBI" id="CHEBI:29108"/>
        <label>2</label>
    </ligand>
</feature>
<dbReference type="InterPro" id="IPR019794">
    <property type="entry name" value="Peroxidases_AS"/>
</dbReference>
<comment type="similarity">
    <text evidence="3">Belongs to the peroxidase family. Ascorbate peroxidase subfamily.</text>
</comment>
<dbReference type="PANTHER" id="PTHR31235">
    <property type="entry name" value="PEROXIDASE 25-RELATED"/>
    <property type="match status" value="1"/>
</dbReference>
<keyword evidence="7 20" id="KW-0349">Heme</keyword>
<feature type="disulfide bond" evidence="19">
    <location>
        <begin position="82"/>
        <end position="164"/>
    </location>
</feature>
<evidence type="ECO:0000256" key="8">
    <source>
        <dbReference type="ARBA" id="ARBA00022723"/>
    </source>
</evidence>
<evidence type="ECO:0000256" key="9">
    <source>
        <dbReference type="ARBA" id="ARBA00022837"/>
    </source>
</evidence>
<dbReference type="GO" id="GO:0042744">
    <property type="term" value="P:hydrogen peroxide catabolic process"/>
    <property type="evidence" value="ECO:0007669"/>
    <property type="project" value="UniProtKB-KW"/>
</dbReference>
<dbReference type="PROSITE" id="PS00436">
    <property type="entry name" value="PEROXIDASE_2"/>
    <property type="match status" value="1"/>
</dbReference>
<dbReference type="PRINTS" id="PR00458">
    <property type="entry name" value="PEROXIDASE"/>
</dbReference>
<feature type="chain" id="PRO_5023975324" description="Peroxidase" evidence="20">
    <location>
        <begin position="23"/>
        <end position="359"/>
    </location>
</feature>
<dbReference type="Proteomes" id="UP000324897">
    <property type="component" value="Chromosome 4"/>
</dbReference>
<dbReference type="GO" id="GO:0046872">
    <property type="term" value="F:metal ion binding"/>
    <property type="evidence" value="ECO:0007669"/>
    <property type="project" value="UniProtKB-UniRule"/>
</dbReference>
<evidence type="ECO:0000256" key="19">
    <source>
        <dbReference type="PIRSR" id="PIRSR600823-5"/>
    </source>
</evidence>
<dbReference type="GO" id="GO:0140825">
    <property type="term" value="F:lactoperoxidase activity"/>
    <property type="evidence" value="ECO:0007669"/>
    <property type="project" value="UniProtKB-EC"/>
</dbReference>
<keyword evidence="10 20" id="KW-0560">Oxidoreductase</keyword>
<accession>A0A5J9VQD0</accession>
<evidence type="ECO:0000256" key="15">
    <source>
        <dbReference type="PIRSR" id="PIRSR600823-1"/>
    </source>
</evidence>
<feature type="disulfide bond" evidence="19">
    <location>
        <begin position="170"/>
        <end position="353"/>
    </location>
</feature>
<feature type="domain" description="Plant heme peroxidase family profile" evidence="21">
    <location>
        <begin position="67"/>
        <end position="357"/>
    </location>
</feature>
<comment type="subcellular location">
    <subcellularLocation>
        <location evidence="2 20">Secreted</location>
    </subcellularLocation>
</comment>
<evidence type="ECO:0000256" key="10">
    <source>
        <dbReference type="ARBA" id="ARBA00023002"/>
    </source>
</evidence>
<dbReference type="InterPro" id="IPR019793">
    <property type="entry name" value="Peroxidases_heam-ligand_BS"/>
</dbReference>
<comment type="cofactor">
    <cofactor evidence="17 20">
        <name>Ca(2+)</name>
        <dbReference type="ChEBI" id="CHEBI:29108"/>
    </cofactor>
    <text evidence="17 20">Binds 2 calcium ions per subunit.</text>
</comment>
<feature type="binding site" evidence="17">
    <location>
        <position position="117"/>
    </location>
    <ligand>
        <name>Ca(2+)</name>
        <dbReference type="ChEBI" id="CHEBI:29108"/>
        <label>1</label>
    </ligand>
</feature>
<keyword evidence="9 17" id="KW-0106">Calcium</keyword>
<evidence type="ECO:0000256" key="20">
    <source>
        <dbReference type="RuleBase" id="RU362060"/>
    </source>
</evidence>
<feature type="disulfide bond" evidence="19">
    <location>
        <begin position="250"/>
        <end position="270"/>
    </location>
</feature>
<feature type="active site" description="Proton acceptor" evidence="15">
    <location>
        <position position="113"/>
    </location>
</feature>
<feature type="site" description="Transition state stabilizer" evidence="18">
    <location>
        <position position="109"/>
    </location>
</feature>
<evidence type="ECO:0000256" key="12">
    <source>
        <dbReference type="ARBA" id="ARBA00023157"/>
    </source>
</evidence>
<dbReference type="InterPro" id="IPR002016">
    <property type="entry name" value="Haem_peroxidase"/>
</dbReference>
<dbReference type="PRINTS" id="PR00461">
    <property type="entry name" value="PLPEROXIDASE"/>
</dbReference>
<keyword evidence="8 17" id="KW-0479">Metal-binding</keyword>
<gene>
    <name evidence="22" type="ORF">EJB05_10959</name>
</gene>
<feature type="binding site" evidence="17">
    <location>
        <position position="137"/>
    </location>
    <ligand>
        <name>Ca(2+)</name>
        <dbReference type="ChEBI" id="CHEBI:29108"/>
        <label>1</label>
    </ligand>
</feature>
<evidence type="ECO:0000256" key="13">
    <source>
        <dbReference type="ARBA" id="ARBA00023180"/>
    </source>
</evidence>
<evidence type="ECO:0000256" key="4">
    <source>
        <dbReference type="ARBA" id="ARBA00012313"/>
    </source>
</evidence>
<feature type="binding site" evidence="17">
    <location>
        <position position="123"/>
    </location>
    <ligand>
        <name>Ca(2+)</name>
        <dbReference type="ChEBI" id="CHEBI:29108"/>
        <label>1</label>
    </ligand>
</feature>
<dbReference type="Pfam" id="PF00141">
    <property type="entry name" value="peroxidase"/>
    <property type="match status" value="1"/>
</dbReference>
<keyword evidence="14 20" id="KW-0376">Hydrogen peroxide</keyword>
<evidence type="ECO:0000256" key="11">
    <source>
        <dbReference type="ARBA" id="ARBA00023004"/>
    </source>
</evidence>
<feature type="signal peptide" evidence="20">
    <location>
        <begin position="1"/>
        <end position="22"/>
    </location>
</feature>
<organism evidence="22 23">
    <name type="scientific">Eragrostis curvula</name>
    <name type="common">weeping love grass</name>
    <dbReference type="NCBI Taxonomy" id="38414"/>
    <lineage>
        <taxon>Eukaryota</taxon>
        <taxon>Viridiplantae</taxon>
        <taxon>Streptophyta</taxon>
        <taxon>Embryophyta</taxon>
        <taxon>Tracheophyta</taxon>
        <taxon>Spermatophyta</taxon>
        <taxon>Magnoliopsida</taxon>
        <taxon>Liliopsida</taxon>
        <taxon>Poales</taxon>
        <taxon>Poaceae</taxon>
        <taxon>PACMAD clade</taxon>
        <taxon>Chloridoideae</taxon>
        <taxon>Eragrostideae</taxon>
        <taxon>Eragrostidinae</taxon>
        <taxon>Eragrostis</taxon>
    </lineage>
</organism>
<evidence type="ECO:0000313" key="22">
    <source>
        <dbReference type="EMBL" id="TVU37634.1"/>
    </source>
</evidence>
<dbReference type="PROSITE" id="PS50873">
    <property type="entry name" value="PEROXIDASE_4"/>
    <property type="match status" value="1"/>
</dbReference>
<comment type="caution">
    <text evidence="22">The sequence shown here is derived from an EMBL/GenBank/DDBJ whole genome shotgun (WGS) entry which is preliminary data.</text>
</comment>
<dbReference type="InterPro" id="IPR033905">
    <property type="entry name" value="Secretory_peroxidase"/>
</dbReference>
<feature type="binding site" evidence="17">
    <location>
        <position position="121"/>
    </location>
    <ligand>
        <name>Ca(2+)</name>
        <dbReference type="ChEBI" id="CHEBI:29108"/>
        <label>1</label>
    </ligand>
</feature>
<evidence type="ECO:0000256" key="7">
    <source>
        <dbReference type="ARBA" id="ARBA00022617"/>
    </source>
</evidence>
<dbReference type="GO" id="GO:0020037">
    <property type="term" value="F:heme binding"/>
    <property type="evidence" value="ECO:0007669"/>
    <property type="project" value="UniProtKB-UniRule"/>
</dbReference>
<evidence type="ECO:0000256" key="2">
    <source>
        <dbReference type="ARBA" id="ARBA00004613"/>
    </source>
</evidence>
<feature type="binding site" evidence="16">
    <location>
        <position position="213"/>
    </location>
    <ligand>
        <name>substrate</name>
    </ligand>
</feature>
<dbReference type="InterPro" id="IPR010255">
    <property type="entry name" value="Haem_peroxidase_sf"/>
</dbReference>
<comment type="catalytic activity">
    <reaction evidence="1 20">
        <text>2 a phenolic donor + H2O2 = 2 a phenolic radical donor + 2 H2O</text>
        <dbReference type="Rhea" id="RHEA:56136"/>
        <dbReference type="ChEBI" id="CHEBI:15377"/>
        <dbReference type="ChEBI" id="CHEBI:16240"/>
        <dbReference type="ChEBI" id="CHEBI:139520"/>
        <dbReference type="ChEBI" id="CHEBI:139521"/>
        <dbReference type="EC" id="1.11.1.7"/>
    </reaction>
</comment>
<dbReference type="EC" id="1.11.1.7" evidence="4 20"/>
<dbReference type="Gene3D" id="1.10.520.10">
    <property type="match status" value="1"/>
</dbReference>
<feature type="disulfide bond" evidence="19">
    <location>
        <begin position="115"/>
        <end position="120"/>
    </location>
</feature>
<evidence type="ECO:0000259" key="21">
    <source>
        <dbReference type="PROSITE" id="PS50873"/>
    </source>
</evidence>
<evidence type="ECO:0000313" key="23">
    <source>
        <dbReference type="Proteomes" id="UP000324897"/>
    </source>
</evidence>
<evidence type="ECO:0000256" key="6">
    <source>
        <dbReference type="ARBA" id="ARBA00022559"/>
    </source>
</evidence>
<evidence type="ECO:0000256" key="1">
    <source>
        <dbReference type="ARBA" id="ARBA00000189"/>
    </source>
</evidence>
<dbReference type="Gramene" id="TVU37634">
    <property type="protein sequence ID" value="TVU37634"/>
    <property type="gene ID" value="EJB05_10959"/>
</dbReference>
<dbReference type="AlphaFoldDB" id="A0A5J9VQD0"/>
<feature type="binding site" evidence="17">
    <location>
        <position position="114"/>
    </location>
    <ligand>
        <name>Ca(2+)</name>
        <dbReference type="ChEBI" id="CHEBI:29108"/>
        <label>1</label>
    </ligand>
</feature>
<dbReference type="SUPFAM" id="SSF48113">
    <property type="entry name" value="Heme-dependent peroxidases"/>
    <property type="match status" value="1"/>
</dbReference>
<feature type="non-terminal residue" evidence="22">
    <location>
        <position position="1"/>
    </location>
</feature>
<dbReference type="GO" id="GO:0005576">
    <property type="term" value="C:extracellular region"/>
    <property type="evidence" value="ECO:0007669"/>
    <property type="project" value="UniProtKB-SubCell"/>
</dbReference>
<keyword evidence="11 17" id="KW-0408">Iron</keyword>
<keyword evidence="20" id="KW-0732">Signal</keyword>
<dbReference type="EMBL" id="RWGY01000007">
    <property type="protein sequence ID" value="TVU37634.1"/>
    <property type="molecule type" value="Genomic_DNA"/>
</dbReference>
<feature type="binding site" evidence="17">
    <location>
        <position position="119"/>
    </location>
    <ligand>
        <name>Ca(2+)</name>
        <dbReference type="ChEBI" id="CHEBI:29108"/>
        <label>1</label>
    </ligand>
</feature>
<keyword evidence="12 19" id="KW-1015">Disulfide bond</keyword>
<keyword evidence="13" id="KW-0325">Glycoprotein</keyword>
<comment type="similarity">
    <text evidence="20">Belongs to the peroxidase family. Classical plant (class III) peroxidase subfamily.</text>
</comment>
<feature type="binding site" evidence="17">
    <location>
        <position position="283"/>
    </location>
    <ligand>
        <name>Ca(2+)</name>
        <dbReference type="ChEBI" id="CHEBI:29108"/>
        <label>2</label>
    </ligand>
</feature>
<sequence>MKMANKLAVAIALLALLGPVSCQGLFTICFNGWLRLPAISLGFVACPRGSSTDPSTSPSPAPPSGLGLSYGYYNNSSSDSYCPQAESLVKEAVAAAIAKDERAGAWLIRLFFHDCFVRGCDASVLLTTTESGNTDTEREGPPNKNSLRGFEVIDTAKAKVEAQCEGKVSCADILAFAARDAAYILSNRGINIPTPAGRRDGRVSLASETDQLPGPFSTFPQLVASFLRKGLTSDEMVTLSGAHTIGNARCAFFSHRFSSMDRDFAAKIKCNTNETRVDQDYQTPYALDNKYYQNVLAKKVLFDSDDALKTVPEVKQNAYDPKIWETKFEKAMENLGKIIDVESRAKGETRKICSRVNGY</sequence>
<dbReference type="Gene3D" id="1.10.420.10">
    <property type="entry name" value="Peroxidase, domain 2"/>
    <property type="match status" value="1"/>
</dbReference>
<keyword evidence="5 20" id="KW-0964">Secreted</keyword>
<feature type="binding site" evidence="17">
    <location>
        <position position="244"/>
    </location>
    <ligand>
        <name>Ca(2+)</name>
        <dbReference type="ChEBI" id="CHEBI:29108"/>
        <label>2</label>
    </ligand>
</feature>
<reference evidence="22 23" key="1">
    <citation type="journal article" date="2019" name="Sci. Rep.">
        <title>A high-quality genome of Eragrostis curvula grass provides insights into Poaceae evolution and supports new strategies to enhance forage quality.</title>
        <authorList>
            <person name="Carballo J."/>
            <person name="Santos B.A.C.M."/>
            <person name="Zappacosta D."/>
            <person name="Garbus I."/>
            <person name="Selva J.P."/>
            <person name="Gallo C.A."/>
            <person name="Diaz A."/>
            <person name="Albertini E."/>
            <person name="Caccamo M."/>
            <person name="Echenique V."/>
        </authorList>
    </citation>
    <scope>NUCLEOTIDE SEQUENCE [LARGE SCALE GENOMIC DNA]</scope>
    <source>
        <strain evidence="23">cv. Victoria</strain>
        <tissue evidence="22">Leaf</tissue>
    </source>
</reference>